<evidence type="ECO:0000256" key="3">
    <source>
        <dbReference type="ARBA" id="ARBA00022840"/>
    </source>
</evidence>
<reference evidence="5 6" key="1">
    <citation type="journal article" date="2014" name="Genome Biol. Evol.">
        <title>Comparative Genomics of the Campylobacter lari Group.</title>
        <authorList>
            <person name="Miller W.G."/>
            <person name="Yee E."/>
            <person name="Chapman M.H."/>
            <person name="Smith T.P."/>
            <person name="Bono J.L."/>
            <person name="Huynh S."/>
            <person name="Parker C.T."/>
            <person name="Vandamme P."/>
            <person name="Luong K."/>
            <person name="Korlach J."/>
        </authorList>
    </citation>
    <scope>NUCLEOTIDE SEQUENCE [LARGE SCALE GENOMIC DNA]</scope>
    <source>
        <strain evidence="5 6">NCTC 12927</strain>
    </source>
</reference>
<dbReference type="Proteomes" id="UP000031163">
    <property type="component" value="Chromosome"/>
</dbReference>
<accession>A0A0A8H3A1</accession>
<dbReference type="EMBL" id="CP007770">
    <property type="protein sequence ID" value="AJC87374.1"/>
    <property type="molecule type" value="Genomic_DNA"/>
</dbReference>
<protein>
    <submittedName>
        <fullName evidence="5">Transformation system, type II secretion system ATPase CtsE</fullName>
    </submittedName>
</protein>
<name>A0A0A8H3A1_9BACT</name>
<dbReference type="CDD" id="cd01129">
    <property type="entry name" value="PulE-GspE-like"/>
    <property type="match status" value="1"/>
</dbReference>
<dbReference type="PANTHER" id="PTHR30258:SF1">
    <property type="entry name" value="PROTEIN TRANSPORT PROTEIN HOFB HOMOLOG"/>
    <property type="match status" value="1"/>
</dbReference>
<sequence>MENIEDLKIEDIDTLTYSKLLYLGENFFKELAFRFHIDFVDLDKENNFEQYLYVLPLVLMEKYELFCYKEDEENLYIASYKPLKSDGLIKIQNIFRTKNICLSIAEFSKFEYFFRRMIFLIKFKNYSQELEKILISQDTQDGDYLKQILLLILSYANFLKASDIHFEPLEEGVKLRFRIDGILQNIIIFKSDIYQSLLTYIKMISLLNVAEQKNSQDGSFTMEIEDEKFDFRVSIMPLLFGQSVVIRILKQENALELANLFLEREMLHKVQLSAQALSGLILFCGPTGSGKSTFMHAMLSELDESKKIITLEDPIEYKLKNAQQILLNTKANFDFHKALRGVLRQDPDVIMVGEIRDEESLDIVLKASLSGHLVLSTLHTNSALEAVFRMMHMGAKSYLIARSLNLVISQRLVRRLCECKEEQEESFIYKNQTIKGKFYKARGCSKCMMSGYKGRIMVAEFLFVDKNIKNMIENNYSFEDIQKYALMHNFITLSEDALNKAKIGLTSVDEIWKIVL</sequence>
<dbReference type="InterPro" id="IPR027417">
    <property type="entry name" value="P-loop_NTPase"/>
</dbReference>
<comment type="similarity">
    <text evidence="1">Belongs to the GSP E family.</text>
</comment>
<organism evidence="5 6">
    <name type="scientific">Campylobacter insulaenigrae NCTC 12927</name>
    <dbReference type="NCBI Taxonomy" id="1031564"/>
    <lineage>
        <taxon>Bacteria</taxon>
        <taxon>Pseudomonadati</taxon>
        <taxon>Campylobacterota</taxon>
        <taxon>Epsilonproteobacteria</taxon>
        <taxon>Campylobacterales</taxon>
        <taxon>Campylobacteraceae</taxon>
        <taxon>Campylobacter</taxon>
    </lineage>
</organism>
<dbReference type="GeneID" id="74431190"/>
<dbReference type="Gene3D" id="3.30.450.90">
    <property type="match status" value="1"/>
</dbReference>
<evidence type="ECO:0000313" key="6">
    <source>
        <dbReference type="Proteomes" id="UP000031163"/>
    </source>
</evidence>
<keyword evidence="3" id="KW-0067">ATP-binding</keyword>
<proteinExistence type="inferred from homology"/>
<dbReference type="AlphaFoldDB" id="A0A0A8H3A1"/>
<dbReference type="InterPro" id="IPR001482">
    <property type="entry name" value="T2SS/T4SS_dom"/>
</dbReference>
<dbReference type="GO" id="GO:0016887">
    <property type="term" value="F:ATP hydrolysis activity"/>
    <property type="evidence" value="ECO:0007669"/>
    <property type="project" value="TreeGrafter"/>
</dbReference>
<dbReference type="Gene3D" id="3.40.50.300">
    <property type="entry name" value="P-loop containing nucleotide triphosphate hydrolases"/>
    <property type="match status" value="1"/>
</dbReference>
<dbReference type="GO" id="GO:0005886">
    <property type="term" value="C:plasma membrane"/>
    <property type="evidence" value="ECO:0007669"/>
    <property type="project" value="TreeGrafter"/>
</dbReference>
<dbReference type="PANTHER" id="PTHR30258">
    <property type="entry name" value="TYPE II SECRETION SYSTEM PROTEIN GSPE-RELATED"/>
    <property type="match status" value="1"/>
</dbReference>
<dbReference type="KEGG" id="cis:CINS_0375"/>
<feature type="domain" description="Bacterial type II secretion system protein E" evidence="4">
    <location>
        <begin position="343"/>
        <end position="357"/>
    </location>
</feature>
<gene>
    <name evidence="5" type="primary">ctsE</name>
    <name evidence="5" type="ORF">CINS_0375</name>
</gene>
<evidence type="ECO:0000313" key="5">
    <source>
        <dbReference type="EMBL" id="AJC87374.1"/>
    </source>
</evidence>
<keyword evidence="2" id="KW-0547">Nucleotide-binding</keyword>
<dbReference type="PROSITE" id="PS00662">
    <property type="entry name" value="T2SP_E"/>
    <property type="match status" value="1"/>
</dbReference>
<evidence type="ECO:0000256" key="1">
    <source>
        <dbReference type="ARBA" id="ARBA00006611"/>
    </source>
</evidence>
<evidence type="ECO:0000259" key="4">
    <source>
        <dbReference type="PROSITE" id="PS00662"/>
    </source>
</evidence>
<dbReference type="GO" id="GO:0005524">
    <property type="term" value="F:ATP binding"/>
    <property type="evidence" value="ECO:0007669"/>
    <property type="project" value="UniProtKB-KW"/>
</dbReference>
<evidence type="ECO:0000256" key="2">
    <source>
        <dbReference type="ARBA" id="ARBA00022741"/>
    </source>
</evidence>
<dbReference type="SUPFAM" id="SSF52540">
    <property type="entry name" value="P-loop containing nucleoside triphosphate hydrolases"/>
    <property type="match status" value="1"/>
</dbReference>
<dbReference type="Pfam" id="PF00437">
    <property type="entry name" value="T2SSE"/>
    <property type="match status" value="1"/>
</dbReference>
<dbReference type="HOGENOM" id="CLU_013446_10_6_7"/>
<dbReference type="STRING" id="1031564.CINS_0375"/>
<dbReference type="RefSeq" id="WP_039649375.1">
    <property type="nucleotide sequence ID" value="NZ_CP007770.1"/>
</dbReference>